<dbReference type="GO" id="GO:0005524">
    <property type="term" value="F:ATP binding"/>
    <property type="evidence" value="ECO:0007669"/>
    <property type="project" value="UniProtKB-KW"/>
</dbReference>
<dbReference type="UniPathway" id="UPA00164"/>
<feature type="site" description="Could play a key role in the communication between the regulatory and the substrate sites" evidence="9">
    <location>
        <position position="60"/>
    </location>
</feature>
<evidence type="ECO:0000313" key="12">
    <source>
        <dbReference type="EMBL" id="KGE17264.1"/>
    </source>
</evidence>
<dbReference type="PANTHER" id="PTHR43523">
    <property type="entry name" value="GLUCOSE-1-PHOSPHATE ADENYLYLTRANSFERASE-RELATED"/>
    <property type="match status" value="1"/>
</dbReference>
<comment type="similarity">
    <text evidence="1 9">Belongs to the bacterial/plant glucose-1-phosphate adenylyltransferase family.</text>
</comment>
<dbReference type="GO" id="GO:0005978">
    <property type="term" value="P:glycogen biosynthetic process"/>
    <property type="evidence" value="ECO:0007669"/>
    <property type="project" value="UniProtKB-UniRule"/>
</dbReference>
<evidence type="ECO:0000256" key="1">
    <source>
        <dbReference type="ARBA" id="ARBA00010443"/>
    </source>
</evidence>
<comment type="caution">
    <text evidence="12">The sequence shown here is derived from an EMBL/GenBank/DDBJ whole genome shotgun (WGS) entry which is preliminary data.</text>
</comment>
<reference evidence="12 13" key="1">
    <citation type="submission" date="2014-08" db="EMBL/GenBank/DDBJ databases">
        <authorList>
            <person name="den Bakker H.C."/>
        </authorList>
    </citation>
    <scope>NUCLEOTIDE SEQUENCE [LARGE SCALE GENOMIC DNA]</scope>
    <source>
        <strain evidence="12 13">DSM 18334</strain>
    </source>
</reference>
<name>A0A098M3Z7_9BACL</name>
<accession>A0A098M3Z7</accession>
<feature type="domain" description="Glucose-1-phosphate adenylyltransferase/Bifunctional protein GlmU-like C-terminal hexapeptide" evidence="11">
    <location>
        <begin position="287"/>
        <end position="361"/>
    </location>
</feature>
<dbReference type="STRING" id="268407.PWYN_21815"/>
<dbReference type="OrthoDB" id="9801810at2"/>
<dbReference type="RefSeq" id="WP_036655912.1">
    <property type="nucleotide sequence ID" value="NZ_JQCR01000003.1"/>
</dbReference>
<dbReference type="NCBIfam" id="TIGR02091">
    <property type="entry name" value="glgC"/>
    <property type="match status" value="1"/>
</dbReference>
<feature type="binding site" evidence="9">
    <location>
        <begin position="180"/>
        <end position="181"/>
    </location>
    <ligand>
        <name>alpha-D-glucose 1-phosphate</name>
        <dbReference type="ChEBI" id="CHEBI:58601"/>
    </ligand>
</feature>
<dbReference type="PROSITE" id="PS00810">
    <property type="entry name" value="ADP_GLC_PYROPHOSPH_3"/>
    <property type="match status" value="1"/>
</dbReference>
<dbReference type="CDD" id="cd02508">
    <property type="entry name" value="ADP_Glucose_PP"/>
    <property type="match status" value="1"/>
</dbReference>
<dbReference type="InterPro" id="IPR029044">
    <property type="entry name" value="Nucleotide-diphossugar_trans"/>
</dbReference>
<dbReference type="Proteomes" id="UP000029734">
    <property type="component" value="Unassembled WGS sequence"/>
</dbReference>
<keyword evidence="2 9" id="KW-0321">Glycogen metabolism</keyword>
<dbReference type="InterPro" id="IPR023049">
    <property type="entry name" value="GlgC_bac"/>
</dbReference>
<gene>
    <name evidence="9 12" type="primary">glgC</name>
    <name evidence="12" type="ORF">PWYN_21815</name>
</gene>
<dbReference type="Pfam" id="PF24894">
    <property type="entry name" value="Hexapep_GlmU"/>
    <property type="match status" value="1"/>
</dbReference>
<dbReference type="SUPFAM" id="SSF51161">
    <property type="entry name" value="Trimeric LpxA-like enzymes"/>
    <property type="match status" value="1"/>
</dbReference>
<comment type="catalytic activity">
    <reaction evidence="9">
        <text>alpha-D-glucose 1-phosphate + ATP + H(+) = ADP-alpha-D-glucose + diphosphate</text>
        <dbReference type="Rhea" id="RHEA:12120"/>
        <dbReference type="ChEBI" id="CHEBI:15378"/>
        <dbReference type="ChEBI" id="CHEBI:30616"/>
        <dbReference type="ChEBI" id="CHEBI:33019"/>
        <dbReference type="ChEBI" id="CHEBI:57498"/>
        <dbReference type="ChEBI" id="CHEBI:58601"/>
        <dbReference type="EC" id="2.7.7.27"/>
    </reaction>
</comment>
<dbReference type="InterPro" id="IPR056818">
    <property type="entry name" value="GlmU/GlgC-like_hexapep"/>
</dbReference>
<dbReference type="Gene3D" id="2.160.10.10">
    <property type="entry name" value="Hexapeptide repeat proteins"/>
    <property type="match status" value="1"/>
</dbReference>
<keyword evidence="4 9" id="KW-0548">Nucleotidyltransferase</keyword>
<dbReference type="InterPro" id="IPR011831">
    <property type="entry name" value="ADP-Glc_PPase"/>
</dbReference>
<evidence type="ECO:0000256" key="6">
    <source>
        <dbReference type="ARBA" id="ARBA00022840"/>
    </source>
</evidence>
<evidence type="ECO:0000256" key="3">
    <source>
        <dbReference type="ARBA" id="ARBA00022679"/>
    </source>
</evidence>
<proteinExistence type="inferred from homology"/>
<evidence type="ECO:0000313" key="13">
    <source>
        <dbReference type="Proteomes" id="UP000029734"/>
    </source>
</evidence>
<dbReference type="SUPFAM" id="SSF53448">
    <property type="entry name" value="Nucleotide-diphospho-sugar transferases"/>
    <property type="match status" value="1"/>
</dbReference>
<evidence type="ECO:0000256" key="4">
    <source>
        <dbReference type="ARBA" id="ARBA00022695"/>
    </source>
</evidence>
<comment type="caution">
    <text evidence="9">Lacks conserved residue(s) required for the propagation of feature annotation.</text>
</comment>
<feature type="binding site" evidence="9">
    <location>
        <position position="100"/>
    </location>
    <ligand>
        <name>alpha-D-glucose 1-phosphate</name>
        <dbReference type="ChEBI" id="CHEBI:58601"/>
    </ligand>
</feature>
<dbReference type="PANTHER" id="PTHR43523:SF2">
    <property type="entry name" value="GLUCOSE-1-PHOSPHATE ADENYLYLTRANSFERASE"/>
    <property type="match status" value="1"/>
</dbReference>
<evidence type="ECO:0000256" key="8">
    <source>
        <dbReference type="ARBA" id="ARBA00023277"/>
    </source>
</evidence>
<keyword evidence="13" id="KW-1185">Reference proteome</keyword>
<feature type="binding site" evidence="9">
    <location>
        <position position="165"/>
    </location>
    <ligand>
        <name>alpha-D-glucose 1-phosphate</name>
        <dbReference type="ChEBI" id="CHEBI:58601"/>
    </ligand>
</feature>
<dbReference type="InterPro" id="IPR005835">
    <property type="entry name" value="NTP_transferase_dom"/>
</dbReference>
<keyword evidence="5 9" id="KW-0547">Nucleotide-binding</keyword>
<feature type="binding site" evidence="9">
    <location>
        <position position="191"/>
    </location>
    <ligand>
        <name>alpha-D-glucose 1-phosphate</name>
        <dbReference type="ChEBI" id="CHEBI:58601"/>
    </ligand>
</feature>
<evidence type="ECO:0000256" key="2">
    <source>
        <dbReference type="ARBA" id="ARBA00022600"/>
    </source>
</evidence>
<dbReference type="GO" id="GO:0008878">
    <property type="term" value="F:glucose-1-phosphate adenylyltransferase activity"/>
    <property type="evidence" value="ECO:0007669"/>
    <property type="project" value="UniProtKB-UniRule"/>
</dbReference>
<comment type="function">
    <text evidence="9">Involved in the biosynthesis of ADP-glucose, a building block required for the elongation reactions to produce glycogen. Catalyzes the reaction between ATP and alpha-D-glucose 1-phosphate (G1P) to produce pyrophosphate and ADP-Glc.</text>
</comment>
<keyword evidence="7 9" id="KW-0320">Glycogen biosynthesis</keyword>
<evidence type="ECO:0000256" key="9">
    <source>
        <dbReference type="HAMAP-Rule" id="MF_00624"/>
    </source>
</evidence>
<protein>
    <recommendedName>
        <fullName evidence="9">Glucose-1-phosphate adenylyltransferase</fullName>
        <ecNumber evidence="9">2.7.7.27</ecNumber>
    </recommendedName>
    <alternativeName>
        <fullName evidence="9">ADP-glucose pyrophosphorylase</fullName>
        <shortName evidence="9">ADPGlc PPase</shortName>
    </alternativeName>
    <alternativeName>
        <fullName evidence="9">ADP-glucose synthase</fullName>
    </alternativeName>
</protein>
<dbReference type="Pfam" id="PF00483">
    <property type="entry name" value="NTP_transferase"/>
    <property type="match status" value="1"/>
</dbReference>
<evidence type="ECO:0000259" key="10">
    <source>
        <dbReference type="Pfam" id="PF00483"/>
    </source>
</evidence>
<feature type="domain" description="Nucleotidyl transferase" evidence="10">
    <location>
        <begin position="8"/>
        <end position="261"/>
    </location>
</feature>
<keyword evidence="3 9" id="KW-0808">Transferase</keyword>
<dbReference type="InterPro" id="IPR005836">
    <property type="entry name" value="ADP_Glu_pyroP_CS"/>
</dbReference>
<evidence type="ECO:0000256" key="7">
    <source>
        <dbReference type="ARBA" id="ARBA00023056"/>
    </source>
</evidence>
<dbReference type="EC" id="2.7.7.27" evidence="9"/>
<comment type="pathway">
    <text evidence="9">Glycan biosynthesis; glycogen biosynthesis.</text>
</comment>
<evidence type="ECO:0000259" key="11">
    <source>
        <dbReference type="Pfam" id="PF24894"/>
    </source>
</evidence>
<dbReference type="CDD" id="cd04651">
    <property type="entry name" value="LbH_G1P_AT_C"/>
    <property type="match status" value="1"/>
</dbReference>
<dbReference type="EMBL" id="JQCR01000003">
    <property type="protein sequence ID" value="KGE17264.1"/>
    <property type="molecule type" value="Genomic_DNA"/>
</dbReference>
<organism evidence="12 13">
    <name type="scientific">Paenibacillus wynnii</name>
    <dbReference type="NCBI Taxonomy" id="268407"/>
    <lineage>
        <taxon>Bacteria</taxon>
        <taxon>Bacillati</taxon>
        <taxon>Bacillota</taxon>
        <taxon>Bacilli</taxon>
        <taxon>Bacillales</taxon>
        <taxon>Paenibacillaceae</taxon>
        <taxon>Paenibacillus</taxon>
    </lineage>
</organism>
<evidence type="ECO:0000256" key="5">
    <source>
        <dbReference type="ARBA" id="ARBA00022741"/>
    </source>
</evidence>
<keyword evidence="8 9" id="KW-0119">Carbohydrate metabolism</keyword>
<keyword evidence="6 9" id="KW-0067">ATP-binding</keyword>
<dbReference type="InterPro" id="IPR011004">
    <property type="entry name" value="Trimer_LpxA-like_sf"/>
</dbReference>
<dbReference type="Gene3D" id="3.90.550.10">
    <property type="entry name" value="Spore Coat Polysaccharide Biosynthesis Protein SpsA, Chain A"/>
    <property type="match status" value="1"/>
</dbReference>
<comment type="subunit">
    <text evidence="9">Homotetramer.</text>
</comment>
<dbReference type="HAMAP" id="MF_00624">
    <property type="entry name" value="GlgC"/>
    <property type="match status" value="1"/>
</dbReference>
<dbReference type="eggNOG" id="COG0448">
    <property type="taxonomic scope" value="Bacteria"/>
</dbReference>
<dbReference type="AlphaFoldDB" id="A0A098M3Z7"/>
<reference evidence="12 13" key="2">
    <citation type="submission" date="2014-10" db="EMBL/GenBank/DDBJ databases">
        <title>Comparative genomics of the Paenibacillus odorifer group.</title>
        <authorList>
            <person name="Tsai Y.-C."/>
            <person name="Martin N."/>
            <person name="Korlach J."/>
            <person name="Wiedmann M."/>
        </authorList>
    </citation>
    <scope>NUCLEOTIDE SEQUENCE [LARGE SCALE GENOMIC DNA]</scope>
    <source>
        <strain evidence="12 13">DSM 18334</strain>
    </source>
</reference>
<sequence>MSKQDCIAMLLAGGEGRRLAPLTSNMAKPAVPFGGQYRIIDFPLSNCVNSKIDTVGVLTQYKADSLHSHIGEGEPWGLHGGNPNKGVTLLPAGMEGKETYSGTADAIYKNIQFVDSRNPEHVLILSADHIYHMDYRQMLDYHIQKNAKATISVLEVPWEEASRFGVMNVDGNLKISDFTEKPKVPESNLASMGIYIFRWDYLKEHLLRDAADSKSSHDFGKDVIPYMLDGKDDLFAYRFKGYWRDVGTVSSLWEAHMDLLQSNNGWQLDNARWPMYSRARRDKLAVHKPRAQSPANSSLVNEHCISEGSLKHSVVFGGVEIGKMSTVKHSVVMPGVRIGRGVQIENAIIGEGAVIKDGAIIKGSADQIVVVGPHEIVVAKPVVRTQPSRLLQDIYDKAERLRAEGLPS</sequence>
<dbReference type="NCBIfam" id="NF003670">
    <property type="entry name" value="PRK05293.1"/>
    <property type="match status" value="1"/>
</dbReference>